<reference evidence="7 8" key="1">
    <citation type="submission" date="2018-06" db="EMBL/GenBank/DDBJ databases">
        <title>Genomic Encyclopedia of Archaeal and Bacterial Type Strains, Phase II (KMG-II): from individual species to whole genera.</title>
        <authorList>
            <person name="Goeker M."/>
        </authorList>
    </citation>
    <scope>NUCLEOTIDE SEQUENCE [LARGE SCALE GENOMIC DNA]</scope>
    <source>
        <strain evidence="7 8">DSM 22009</strain>
    </source>
</reference>
<evidence type="ECO:0000313" key="8">
    <source>
        <dbReference type="Proteomes" id="UP000248916"/>
    </source>
</evidence>
<evidence type="ECO:0000256" key="5">
    <source>
        <dbReference type="SAM" id="Phobius"/>
    </source>
</evidence>
<gene>
    <name evidence="7" type="ORF">LX81_00610</name>
</gene>
<dbReference type="InterPro" id="IPR025713">
    <property type="entry name" value="MotB-like_N_dom"/>
</dbReference>
<evidence type="ECO:0000256" key="2">
    <source>
        <dbReference type="ARBA" id="ARBA00022692"/>
    </source>
</evidence>
<feature type="transmembrane region" description="Helical" evidence="5">
    <location>
        <begin position="28"/>
        <end position="47"/>
    </location>
</feature>
<evidence type="ECO:0000256" key="3">
    <source>
        <dbReference type="ARBA" id="ARBA00023136"/>
    </source>
</evidence>
<dbReference type="RefSeq" id="WP_111535809.1">
    <property type="nucleotide sequence ID" value="NZ_QKZL01000002.1"/>
</dbReference>
<dbReference type="GO" id="GO:0016020">
    <property type="term" value="C:membrane"/>
    <property type="evidence" value="ECO:0007669"/>
    <property type="project" value="UniProtKB-SubCell"/>
</dbReference>
<dbReference type="OrthoDB" id="7170686at2"/>
<sequence>MSLTNKPTIIKRKKVIAGGGHHGGAWKVAYADFVTAMMAFFLLMWLLNATTESQKNGLADYFSPTISVARTSGGGEQVLYGTTALSKDTMSTASATATSPDKSAEAGTPLDLPPPLAEIQDELTAASGESMVSDELLQHIITRVTDEGLIVDLFDLPGAPLFQGQTDRPTPLLVELAGVVSEIFGLARNEIAINGHVRSVPIVLRDTPVWSLSAARAQVVRGLITVEHVAENRIQRIAGYADREQLEPDPMDVRNNRVEIILLR</sequence>
<evidence type="ECO:0000256" key="1">
    <source>
        <dbReference type="ARBA" id="ARBA00004370"/>
    </source>
</evidence>
<dbReference type="InterPro" id="IPR050330">
    <property type="entry name" value="Bact_OuterMem_StrucFunc"/>
</dbReference>
<dbReference type="Pfam" id="PF13677">
    <property type="entry name" value="MotB_plug"/>
    <property type="match status" value="1"/>
</dbReference>
<organism evidence="7 8">
    <name type="scientific">Palleronia aestuarii</name>
    <dbReference type="NCBI Taxonomy" id="568105"/>
    <lineage>
        <taxon>Bacteria</taxon>
        <taxon>Pseudomonadati</taxon>
        <taxon>Pseudomonadota</taxon>
        <taxon>Alphaproteobacteria</taxon>
        <taxon>Rhodobacterales</taxon>
        <taxon>Roseobacteraceae</taxon>
        <taxon>Palleronia</taxon>
    </lineage>
</organism>
<keyword evidence="2 5" id="KW-0812">Transmembrane</keyword>
<dbReference type="Proteomes" id="UP000248916">
    <property type="component" value="Unassembled WGS sequence"/>
</dbReference>
<name>A0A2W7NLD4_9RHOB</name>
<dbReference type="InterPro" id="IPR036737">
    <property type="entry name" value="OmpA-like_sf"/>
</dbReference>
<accession>A0A2W7NLD4</accession>
<protein>
    <submittedName>
        <fullName evidence="7">Chemotaxis protein MotB</fullName>
    </submittedName>
</protein>
<dbReference type="SUPFAM" id="SSF103088">
    <property type="entry name" value="OmpA-like"/>
    <property type="match status" value="1"/>
</dbReference>
<evidence type="ECO:0000256" key="4">
    <source>
        <dbReference type="SAM" id="MobiDB-lite"/>
    </source>
</evidence>
<proteinExistence type="predicted"/>
<dbReference type="AlphaFoldDB" id="A0A2W7NLD4"/>
<comment type="caution">
    <text evidence="7">The sequence shown here is derived from an EMBL/GenBank/DDBJ whole genome shotgun (WGS) entry which is preliminary data.</text>
</comment>
<dbReference type="Gene3D" id="3.30.1330.60">
    <property type="entry name" value="OmpA-like domain"/>
    <property type="match status" value="1"/>
</dbReference>
<evidence type="ECO:0000259" key="6">
    <source>
        <dbReference type="Pfam" id="PF13677"/>
    </source>
</evidence>
<evidence type="ECO:0000313" key="7">
    <source>
        <dbReference type="EMBL" id="PZX18917.1"/>
    </source>
</evidence>
<feature type="domain" description="Motility protein B-like N-terminal" evidence="6">
    <location>
        <begin position="12"/>
        <end position="64"/>
    </location>
</feature>
<comment type="subcellular location">
    <subcellularLocation>
        <location evidence="1">Membrane</location>
    </subcellularLocation>
</comment>
<keyword evidence="8" id="KW-1185">Reference proteome</keyword>
<keyword evidence="3 5" id="KW-0472">Membrane</keyword>
<dbReference type="PANTHER" id="PTHR30329:SF21">
    <property type="entry name" value="LIPOPROTEIN YIAD-RELATED"/>
    <property type="match status" value="1"/>
</dbReference>
<dbReference type="EMBL" id="QKZL01000002">
    <property type="protein sequence ID" value="PZX18917.1"/>
    <property type="molecule type" value="Genomic_DNA"/>
</dbReference>
<dbReference type="PANTHER" id="PTHR30329">
    <property type="entry name" value="STATOR ELEMENT OF FLAGELLAR MOTOR COMPLEX"/>
    <property type="match status" value="1"/>
</dbReference>
<feature type="region of interest" description="Disordered" evidence="4">
    <location>
        <begin position="91"/>
        <end position="111"/>
    </location>
</feature>
<keyword evidence="5" id="KW-1133">Transmembrane helix</keyword>